<keyword evidence="4 5" id="KW-0472">Membrane</keyword>
<evidence type="ECO:0000256" key="3">
    <source>
        <dbReference type="ARBA" id="ARBA00022989"/>
    </source>
</evidence>
<accession>G0M9R4</accession>
<evidence type="ECO:0000256" key="2">
    <source>
        <dbReference type="ARBA" id="ARBA00022692"/>
    </source>
</evidence>
<feature type="transmembrane region" description="Helical" evidence="5">
    <location>
        <begin position="205"/>
        <end position="227"/>
    </location>
</feature>
<dbReference type="GO" id="GO:0008528">
    <property type="term" value="F:G protein-coupled peptide receptor activity"/>
    <property type="evidence" value="ECO:0007669"/>
    <property type="project" value="InterPro"/>
</dbReference>
<dbReference type="PANTHER" id="PTHR47088">
    <property type="entry name" value="SERPENTINE RECEPTOR, CLASS W"/>
    <property type="match status" value="1"/>
</dbReference>
<organism evidence="8">
    <name type="scientific">Caenorhabditis brenneri</name>
    <name type="common">Nematode worm</name>
    <dbReference type="NCBI Taxonomy" id="135651"/>
    <lineage>
        <taxon>Eukaryota</taxon>
        <taxon>Metazoa</taxon>
        <taxon>Ecdysozoa</taxon>
        <taxon>Nematoda</taxon>
        <taxon>Chromadorea</taxon>
        <taxon>Rhabditida</taxon>
        <taxon>Rhabditina</taxon>
        <taxon>Rhabditomorpha</taxon>
        <taxon>Rhabditoidea</taxon>
        <taxon>Rhabditidae</taxon>
        <taxon>Peloderinae</taxon>
        <taxon>Caenorhabditis</taxon>
    </lineage>
</organism>
<dbReference type="HOGENOM" id="CLU_043715_0_1_1"/>
<dbReference type="Proteomes" id="UP000008068">
    <property type="component" value="Unassembled WGS sequence"/>
</dbReference>
<keyword evidence="3 5" id="KW-1133">Transmembrane helix</keyword>
<dbReference type="SUPFAM" id="SSF81321">
    <property type="entry name" value="Family A G protein-coupled receptor-like"/>
    <property type="match status" value="1"/>
</dbReference>
<feature type="transmembrane region" description="Helical" evidence="5">
    <location>
        <begin position="66"/>
        <end position="84"/>
    </location>
</feature>
<evidence type="ECO:0000313" key="7">
    <source>
        <dbReference type="EMBL" id="EGT31211.1"/>
    </source>
</evidence>
<comment type="subcellular location">
    <subcellularLocation>
        <location evidence="1">Membrane</location>
    </subcellularLocation>
</comment>
<dbReference type="GO" id="GO:0016020">
    <property type="term" value="C:membrane"/>
    <property type="evidence" value="ECO:0007669"/>
    <property type="project" value="UniProtKB-SubCell"/>
</dbReference>
<dbReference type="Pfam" id="PF10324">
    <property type="entry name" value="7TM_GPCR_Srw"/>
    <property type="match status" value="1"/>
</dbReference>
<feature type="domain" description="G-protein coupled receptors family 1 profile" evidence="6">
    <location>
        <begin position="1"/>
        <end position="263"/>
    </location>
</feature>
<dbReference type="InterPro" id="IPR017452">
    <property type="entry name" value="GPCR_Rhodpsn_7TM"/>
</dbReference>
<dbReference type="PANTHER" id="PTHR47088:SF1">
    <property type="entry name" value="G-PROTEIN COUPLED RECEPTORS FAMILY 1 PROFILE DOMAIN-CONTAINING PROTEIN-RELATED"/>
    <property type="match status" value="1"/>
</dbReference>
<evidence type="ECO:0000259" key="6">
    <source>
        <dbReference type="PROSITE" id="PS50262"/>
    </source>
</evidence>
<dbReference type="AlphaFoldDB" id="G0M9R4"/>
<evidence type="ECO:0000256" key="4">
    <source>
        <dbReference type="ARBA" id="ARBA00023136"/>
    </source>
</evidence>
<dbReference type="EMBL" id="GL379787">
    <property type="protein sequence ID" value="EGT31211.1"/>
    <property type="molecule type" value="Genomic_DNA"/>
</dbReference>
<name>G0M9R4_CAEBE</name>
<evidence type="ECO:0000256" key="5">
    <source>
        <dbReference type="SAM" id="Phobius"/>
    </source>
</evidence>
<protein>
    <recommendedName>
        <fullName evidence="6">G-protein coupled receptors family 1 profile domain-containing protein</fullName>
    </recommendedName>
</protein>
<sequence>MRTSSFNSLMIGIAISDLFVILDVVKFRTFEWLFHNKSCIYMYSYNNQLSEITMDFLSKTSMKSSFWLGVFLAFLRLLTMKSCLKLEFFGKPYTGYIIFIMIFSISAFIPAQLFIHQKIEVVRGSYQIDSDCVYNEKYQLYHVNDGLAFDLQDFDTACTVFSDITIAILYPILALFMYSELRNSADRISNVSRSAALGRYKRCKIVLFLTISYIICTVPQGMLQLMYLLVSFDELSLLKFVAEYGEVTVSILFCWTAISQCIICYKLSSSYRSTVKKMFGFRKGFVMQSVEGGTTGRI</sequence>
<keyword evidence="2 5" id="KW-0812">Transmembrane</keyword>
<feature type="transmembrane region" description="Helical" evidence="5">
    <location>
        <begin position="7"/>
        <end position="25"/>
    </location>
</feature>
<proteinExistence type="predicted"/>
<feature type="transmembrane region" description="Helical" evidence="5">
    <location>
        <begin position="96"/>
        <end position="115"/>
    </location>
</feature>
<feature type="transmembrane region" description="Helical" evidence="5">
    <location>
        <begin position="160"/>
        <end position="178"/>
    </location>
</feature>
<dbReference type="Gene3D" id="1.20.1070.10">
    <property type="entry name" value="Rhodopsin 7-helix transmembrane proteins"/>
    <property type="match status" value="1"/>
</dbReference>
<dbReference type="PROSITE" id="PS50262">
    <property type="entry name" value="G_PROTEIN_RECEP_F1_2"/>
    <property type="match status" value="1"/>
</dbReference>
<evidence type="ECO:0000313" key="8">
    <source>
        <dbReference type="Proteomes" id="UP000008068"/>
    </source>
</evidence>
<dbReference type="InParanoid" id="G0M9R4"/>
<evidence type="ECO:0000256" key="1">
    <source>
        <dbReference type="ARBA" id="ARBA00004370"/>
    </source>
</evidence>
<feature type="transmembrane region" description="Helical" evidence="5">
    <location>
        <begin position="247"/>
        <end position="268"/>
    </location>
</feature>
<dbReference type="InterPro" id="IPR019427">
    <property type="entry name" value="7TM_GPCR_serpentine_rcpt_Srw"/>
</dbReference>
<dbReference type="OMA" id="MERQRIG"/>
<gene>
    <name evidence="7" type="ORF">CAEBREN_18497</name>
</gene>
<reference evidence="8" key="1">
    <citation type="submission" date="2011-07" db="EMBL/GenBank/DDBJ databases">
        <authorList>
            <consortium name="Caenorhabditis brenneri Sequencing and Analysis Consortium"/>
            <person name="Wilson R.K."/>
        </authorList>
    </citation>
    <scope>NUCLEOTIDE SEQUENCE [LARGE SCALE GENOMIC DNA]</scope>
    <source>
        <strain evidence="8">PB2801</strain>
    </source>
</reference>
<keyword evidence="8" id="KW-1185">Reference proteome</keyword>